<evidence type="ECO:0000256" key="1">
    <source>
        <dbReference type="ARBA" id="ARBA00022722"/>
    </source>
</evidence>
<keyword evidence="1" id="KW-0540">Nuclease</keyword>
<dbReference type="EMBL" id="BGPR01238572">
    <property type="protein sequence ID" value="GBM01585.1"/>
    <property type="molecule type" value="Genomic_DNA"/>
</dbReference>
<dbReference type="OrthoDB" id="8191639at2759"/>
<keyword evidence="2" id="KW-0378">Hydrolase</keyword>
<dbReference type="AlphaFoldDB" id="A0A4Y2CBQ7"/>
<comment type="caution">
    <text evidence="4">The sequence shown here is derived from an EMBL/GenBank/DDBJ whole genome shotgun (WGS) entry which is preliminary data.</text>
</comment>
<dbReference type="GO" id="GO:0004527">
    <property type="term" value="F:exonuclease activity"/>
    <property type="evidence" value="ECO:0007669"/>
    <property type="project" value="InterPro"/>
</dbReference>
<evidence type="ECO:0000313" key="7">
    <source>
        <dbReference type="Proteomes" id="UP000499080"/>
    </source>
</evidence>
<evidence type="ECO:0008006" key="8">
    <source>
        <dbReference type="Google" id="ProtNLM"/>
    </source>
</evidence>
<dbReference type="EMBL" id="BGPR01238623">
    <property type="protein sequence ID" value="GBM01774.1"/>
    <property type="molecule type" value="Genomic_DNA"/>
</dbReference>
<reference evidence="4 7" key="1">
    <citation type="journal article" date="2019" name="Sci. Rep.">
        <title>Orb-weaving spider Araneus ventricosus genome elucidates the spidroin gene catalogue.</title>
        <authorList>
            <person name="Kono N."/>
            <person name="Nakamura H."/>
            <person name="Ohtoshi R."/>
            <person name="Moran D.A.P."/>
            <person name="Shinohara A."/>
            <person name="Yoshida Y."/>
            <person name="Fujiwara M."/>
            <person name="Mori M."/>
            <person name="Tomita M."/>
            <person name="Arakawa K."/>
        </authorList>
    </citation>
    <scope>NUCLEOTIDE SEQUENCE [LARGE SCALE GENOMIC DNA]</scope>
</reference>
<evidence type="ECO:0000256" key="2">
    <source>
        <dbReference type="ARBA" id="ARBA00022801"/>
    </source>
</evidence>
<accession>A0A4Y2CBQ7</accession>
<dbReference type="GO" id="GO:0005634">
    <property type="term" value="C:nucleus"/>
    <property type="evidence" value="ECO:0007669"/>
    <property type="project" value="TreeGrafter"/>
</dbReference>
<dbReference type="InterPro" id="IPR036397">
    <property type="entry name" value="RNaseH_sf"/>
</dbReference>
<name>A0A4Y2CBQ7_ARAVE</name>
<keyword evidence="7" id="KW-1185">Reference proteome</keyword>
<dbReference type="EMBL" id="BGPR01238593">
    <property type="protein sequence ID" value="GBM01660.1"/>
    <property type="molecule type" value="Genomic_DNA"/>
</dbReference>
<dbReference type="GO" id="GO:0003676">
    <property type="term" value="F:nucleic acid binding"/>
    <property type="evidence" value="ECO:0007669"/>
    <property type="project" value="InterPro"/>
</dbReference>
<dbReference type="PANTHER" id="PTHR12801">
    <property type="entry name" value="RNA EXONUCLEASE REXO1 / RECO3 FAMILY MEMBER-RELATED"/>
    <property type="match status" value="1"/>
</dbReference>
<evidence type="ECO:0000313" key="4">
    <source>
        <dbReference type="EMBL" id="GBM01660.1"/>
    </source>
</evidence>
<dbReference type="Gene3D" id="3.30.420.10">
    <property type="entry name" value="Ribonuclease H-like superfamily/Ribonuclease H"/>
    <property type="match status" value="1"/>
</dbReference>
<proteinExistence type="predicted"/>
<gene>
    <name evidence="6" type="ORF">AVEN_163659_1</name>
    <name evidence="3" type="ORF">AVEN_259396_1</name>
    <name evidence="4" type="ORF">AVEN_44572_1</name>
    <name evidence="5" type="ORF">AVEN_78828_1</name>
</gene>
<evidence type="ECO:0000313" key="5">
    <source>
        <dbReference type="EMBL" id="GBM01703.1"/>
    </source>
</evidence>
<sequence>MWTASQFDSFEKQKKILDYNTIYSAVEKHHLQKVTVTIDDFKKLSSSYIHQDTILVGHTLNNDLAAFGLIHNTAHNSLQRDARNLQRPVPLILNMQISSEDGSIYEQFSVEDTWMSNPPRLDLHRVVFRIKSLIKTSSRSHVRRDLQCSVHSLDYQTSYTTDGVDVVRVGLVNVDGLALYHGFVQPNNIILNFITAGLTKAACRA</sequence>
<organism evidence="4 7">
    <name type="scientific">Araneus ventricosus</name>
    <name type="common">Orbweaver spider</name>
    <name type="synonym">Epeira ventricosa</name>
    <dbReference type="NCBI Taxonomy" id="182803"/>
    <lineage>
        <taxon>Eukaryota</taxon>
        <taxon>Metazoa</taxon>
        <taxon>Ecdysozoa</taxon>
        <taxon>Arthropoda</taxon>
        <taxon>Chelicerata</taxon>
        <taxon>Arachnida</taxon>
        <taxon>Araneae</taxon>
        <taxon>Araneomorphae</taxon>
        <taxon>Entelegynae</taxon>
        <taxon>Araneoidea</taxon>
        <taxon>Araneidae</taxon>
        <taxon>Araneus</taxon>
    </lineage>
</organism>
<dbReference type="InterPro" id="IPR047021">
    <property type="entry name" value="REXO1/3/4-like"/>
</dbReference>
<evidence type="ECO:0000313" key="3">
    <source>
        <dbReference type="EMBL" id="GBM01585.1"/>
    </source>
</evidence>
<protein>
    <recommendedName>
        <fullName evidence="8">Exonuclease domain-containing protein</fullName>
    </recommendedName>
</protein>
<evidence type="ECO:0000313" key="6">
    <source>
        <dbReference type="EMBL" id="GBM01774.1"/>
    </source>
</evidence>
<dbReference type="EMBL" id="BGPR01238604">
    <property type="protein sequence ID" value="GBM01703.1"/>
    <property type="molecule type" value="Genomic_DNA"/>
</dbReference>
<dbReference type="Proteomes" id="UP000499080">
    <property type="component" value="Unassembled WGS sequence"/>
</dbReference>